<reference evidence="2" key="1">
    <citation type="submission" date="2018-05" db="EMBL/GenBank/DDBJ databases">
        <title>Draft genome of Mucuna pruriens seed.</title>
        <authorList>
            <person name="Nnadi N.E."/>
            <person name="Vos R."/>
            <person name="Hasami M.H."/>
            <person name="Devisetty U.K."/>
            <person name="Aguiy J.C."/>
        </authorList>
    </citation>
    <scope>NUCLEOTIDE SEQUENCE [LARGE SCALE GENOMIC DNA]</scope>
    <source>
        <strain evidence="2">JCA_2017</strain>
    </source>
</reference>
<dbReference type="EMBL" id="QJKJ01007207">
    <property type="protein sequence ID" value="RDX83912.1"/>
    <property type="molecule type" value="Genomic_DNA"/>
</dbReference>
<feature type="compositionally biased region" description="Basic and acidic residues" evidence="1">
    <location>
        <begin position="118"/>
        <end position="128"/>
    </location>
</feature>
<protein>
    <submittedName>
        <fullName evidence="2">Uncharacterized protein</fullName>
    </submittedName>
</protein>
<comment type="caution">
    <text evidence="2">The sequence shown here is derived from an EMBL/GenBank/DDBJ whole genome shotgun (WGS) entry which is preliminary data.</text>
</comment>
<name>A0A371G071_MUCPR</name>
<feature type="region of interest" description="Disordered" evidence="1">
    <location>
        <begin position="105"/>
        <end position="128"/>
    </location>
</feature>
<proteinExistence type="predicted"/>
<dbReference type="PANTHER" id="PTHR35046">
    <property type="entry name" value="ZINC KNUCKLE (CCHC-TYPE) FAMILY PROTEIN"/>
    <property type="match status" value="1"/>
</dbReference>
<dbReference type="PANTHER" id="PTHR35046:SF9">
    <property type="entry name" value="RNA-DIRECTED DNA POLYMERASE"/>
    <property type="match status" value="1"/>
</dbReference>
<feature type="region of interest" description="Disordered" evidence="1">
    <location>
        <begin position="1"/>
        <end position="22"/>
    </location>
</feature>
<dbReference type="Proteomes" id="UP000257109">
    <property type="component" value="Unassembled WGS sequence"/>
</dbReference>
<keyword evidence="3" id="KW-1185">Reference proteome</keyword>
<dbReference type="OrthoDB" id="1731207at2759"/>
<sequence>MVLKENEEVEEPSSTSEIKSFGEGSHYKGDFLMVRRLMSNQVMEEVETERENIFHFRCLVIEKLCSIIIDEDSSVNEVDLELFIKAVQEQFKALNARLDDLQSTSKYKSSTKEEEEYSDGRNDENERRRKDALRCNNYLGNIKITIHVFQGKNDPELYLEWERKVEHVFDCHNYLEEKKAQKWRKASWYVGRYEVCDEKEICT</sequence>
<evidence type="ECO:0000256" key="1">
    <source>
        <dbReference type="SAM" id="MobiDB-lite"/>
    </source>
</evidence>
<dbReference type="AlphaFoldDB" id="A0A371G071"/>
<evidence type="ECO:0000313" key="3">
    <source>
        <dbReference type="Proteomes" id="UP000257109"/>
    </source>
</evidence>
<feature type="non-terminal residue" evidence="2">
    <location>
        <position position="1"/>
    </location>
</feature>
<accession>A0A371G071</accession>
<gene>
    <name evidence="2" type="ORF">CR513_35120</name>
</gene>
<evidence type="ECO:0000313" key="2">
    <source>
        <dbReference type="EMBL" id="RDX83912.1"/>
    </source>
</evidence>
<organism evidence="2 3">
    <name type="scientific">Mucuna pruriens</name>
    <name type="common">Velvet bean</name>
    <name type="synonym">Dolichos pruriens</name>
    <dbReference type="NCBI Taxonomy" id="157652"/>
    <lineage>
        <taxon>Eukaryota</taxon>
        <taxon>Viridiplantae</taxon>
        <taxon>Streptophyta</taxon>
        <taxon>Embryophyta</taxon>
        <taxon>Tracheophyta</taxon>
        <taxon>Spermatophyta</taxon>
        <taxon>Magnoliopsida</taxon>
        <taxon>eudicotyledons</taxon>
        <taxon>Gunneridae</taxon>
        <taxon>Pentapetalae</taxon>
        <taxon>rosids</taxon>
        <taxon>fabids</taxon>
        <taxon>Fabales</taxon>
        <taxon>Fabaceae</taxon>
        <taxon>Papilionoideae</taxon>
        <taxon>50 kb inversion clade</taxon>
        <taxon>NPAAA clade</taxon>
        <taxon>indigoferoid/millettioid clade</taxon>
        <taxon>Phaseoleae</taxon>
        <taxon>Mucuna</taxon>
    </lineage>
</organism>